<feature type="compositionally biased region" description="Polar residues" evidence="1">
    <location>
        <begin position="165"/>
        <end position="182"/>
    </location>
</feature>
<dbReference type="Proteomes" id="UP001295444">
    <property type="component" value="Chromosome 03"/>
</dbReference>
<evidence type="ECO:0000313" key="3">
    <source>
        <dbReference type="Proteomes" id="UP001295444"/>
    </source>
</evidence>
<dbReference type="AlphaFoldDB" id="A0AAD1RKF3"/>
<protein>
    <submittedName>
        <fullName evidence="2">Uncharacterized protein</fullName>
    </submittedName>
</protein>
<name>A0AAD1RKF3_PELCU</name>
<dbReference type="InterPro" id="IPR053311">
    <property type="entry name" value="Mucosal_Integrity_Assoc"/>
</dbReference>
<dbReference type="PANTHER" id="PTHR37999:SF2">
    <property type="entry name" value="MUCIN-17"/>
    <property type="match status" value="1"/>
</dbReference>
<dbReference type="EMBL" id="OW240914">
    <property type="protein sequence ID" value="CAH2272816.1"/>
    <property type="molecule type" value="Genomic_DNA"/>
</dbReference>
<evidence type="ECO:0000256" key="1">
    <source>
        <dbReference type="SAM" id="MobiDB-lite"/>
    </source>
</evidence>
<reference evidence="2" key="1">
    <citation type="submission" date="2022-03" db="EMBL/GenBank/DDBJ databases">
        <authorList>
            <person name="Alioto T."/>
            <person name="Alioto T."/>
            <person name="Gomez Garrido J."/>
        </authorList>
    </citation>
    <scope>NUCLEOTIDE SEQUENCE</scope>
</reference>
<keyword evidence="3" id="KW-1185">Reference proteome</keyword>
<feature type="region of interest" description="Disordered" evidence="1">
    <location>
        <begin position="157"/>
        <end position="182"/>
    </location>
</feature>
<evidence type="ECO:0000313" key="2">
    <source>
        <dbReference type="EMBL" id="CAH2272816.1"/>
    </source>
</evidence>
<proteinExistence type="predicted"/>
<accession>A0AAD1RKF3</accession>
<sequence>MDDYISLTIIVSHRQDGVIVDHDVIVETEYSEDKNVSEKYSEILNNVRDQLEEVKNGTCAEENDVDALCVSSVGNITEIQPPSEQEICNSRVGEGFNAFYSAFINSDGLQCISHCDSRSNNLYICYFGTCQIQNVTGPECLDAFYNDQNDKWYEDDGNDEWSERGITNISGSEEDTGNSLSAKENFKPALETVDTTIEVM</sequence>
<dbReference type="PANTHER" id="PTHR37999">
    <property type="entry name" value="MUCIN-17"/>
    <property type="match status" value="1"/>
</dbReference>
<gene>
    <name evidence="2" type="ORF">PECUL_23A001505</name>
</gene>
<organism evidence="2 3">
    <name type="scientific">Pelobates cultripes</name>
    <name type="common">Western spadefoot toad</name>
    <dbReference type="NCBI Taxonomy" id="61616"/>
    <lineage>
        <taxon>Eukaryota</taxon>
        <taxon>Metazoa</taxon>
        <taxon>Chordata</taxon>
        <taxon>Craniata</taxon>
        <taxon>Vertebrata</taxon>
        <taxon>Euteleostomi</taxon>
        <taxon>Amphibia</taxon>
        <taxon>Batrachia</taxon>
        <taxon>Anura</taxon>
        <taxon>Pelobatoidea</taxon>
        <taxon>Pelobatidae</taxon>
        <taxon>Pelobates</taxon>
    </lineage>
</organism>